<keyword evidence="3" id="KW-1185">Reference proteome</keyword>
<evidence type="ECO:0000256" key="1">
    <source>
        <dbReference type="SAM" id="MobiDB-lite"/>
    </source>
</evidence>
<evidence type="ECO:0000313" key="3">
    <source>
        <dbReference type="Proteomes" id="UP001443914"/>
    </source>
</evidence>
<feature type="compositionally biased region" description="Polar residues" evidence="1">
    <location>
        <begin position="152"/>
        <end position="162"/>
    </location>
</feature>
<name>A0AAW1H0W5_SAPOF</name>
<reference evidence="2" key="1">
    <citation type="submission" date="2024-03" db="EMBL/GenBank/DDBJ databases">
        <title>WGS assembly of Saponaria officinalis var. Norfolk2.</title>
        <authorList>
            <person name="Jenkins J."/>
            <person name="Shu S."/>
            <person name="Grimwood J."/>
            <person name="Barry K."/>
            <person name="Goodstein D."/>
            <person name="Schmutz J."/>
            <person name="Leebens-Mack J."/>
            <person name="Osbourn A."/>
        </authorList>
    </citation>
    <scope>NUCLEOTIDE SEQUENCE [LARGE SCALE GENOMIC DNA]</scope>
    <source>
        <strain evidence="2">JIC</strain>
    </source>
</reference>
<comment type="caution">
    <text evidence="2">The sequence shown here is derived from an EMBL/GenBank/DDBJ whole genome shotgun (WGS) entry which is preliminary data.</text>
</comment>
<feature type="compositionally biased region" description="Polar residues" evidence="1">
    <location>
        <begin position="214"/>
        <end position="223"/>
    </location>
</feature>
<dbReference type="Proteomes" id="UP001443914">
    <property type="component" value="Unassembled WGS sequence"/>
</dbReference>
<sequence length="223" mass="24967">MVDIVLKMHYKVHFVEVLVKDTDRTLIIDVYNDMIDAVEEENIEWPENLSLAYSFNSRSVRLRSDNDLMEMFQRLEGKKVIDLCVGFEAKPCHALLMAREFRSYAKNGNVDEVEGTLERKKQGKTRAKLPVKRPISTPSNEVIVISPRKSGRLNTWQGSQHTPPAVGSDEPIEHPSPAHLSTPPTNNAVISPRRSVRMDTSQVPKTSPAAVVSVQPNQPASSV</sequence>
<protein>
    <submittedName>
        <fullName evidence="2">Uncharacterized protein</fullName>
    </submittedName>
</protein>
<dbReference type="EMBL" id="JBDFQZ010000013">
    <property type="protein sequence ID" value="KAK9669049.1"/>
    <property type="molecule type" value="Genomic_DNA"/>
</dbReference>
<dbReference type="AlphaFoldDB" id="A0AAW1H0W5"/>
<evidence type="ECO:0000313" key="2">
    <source>
        <dbReference type="EMBL" id="KAK9669049.1"/>
    </source>
</evidence>
<feature type="region of interest" description="Disordered" evidence="1">
    <location>
        <begin position="146"/>
        <end position="223"/>
    </location>
</feature>
<organism evidence="2 3">
    <name type="scientific">Saponaria officinalis</name>
    <name type="common">Common soapwort</name>
    <name type="synonym">Lychnis saponaria</name>
    <dbReference type="NCBI Taxonomy" id="3572"/>
    <lineage>
        <taxon>Eukaryota</taxon>
        <taxon>Viridiplantae</taxon>
        <taxon>Streptophyta</taxon>
        <taxon>Embryophyta</taxon>
        <taxon>Tracheophyta</taxon>
        <taxon>Spermatophyta</taxon>
        <taxon>Magnoliopsida</taxon>
        <taxon>eudicotyledons</taxon>
        <taxon>Gunneridae</taxon>
        <taxon>Pentapetalae</taxon>
        <taxon>Caryophyllales</taxon>
        <taxon>Caryophyllaceae</taxon>
        <taxon>Caryophylleae</taxon>
        <taxon>Saponaria</taxon>
    </lineage>
</organism>
<proteinExistence type="predicted"/>
<gene>
    <name evidence="2" type="ORF">RND81_13G105500</name>
</gene>
<accession>A0AAW1H0W5</accession>